<sequence length="325" mass="36073">MNSYDQQALSTVLPTSDEWEFGGHLYGLEPLALPPSWLPREALGVRPSLIPPPREASASLTPSDAANIDRLFWFRWITGHQATFILWQILSSILNEAEQPDADTDALARQARCLVRGCSLMLLYTSSPPQEAYERIIREPMARLHPNLTGAWARDYASVRPLIRGKTGLGNPDEASALAAECELHETVHEGIAVRVVPSGVSLLRTPNERRSSRPLRRETLRWLYDGIFLTTRLPIGYRTLVQQLVRRLQAILLDITVNGLYPSCASSTAEDPPQLLSTDVKELKASFTDTLHALIVCADAEPGAFTPHSDSQTARDEQIQKGFS</sequence>
<proteinExistence type="predicted"/>
<dbReference type="EMBL" id="MLYP01000105">
    <property type="protein sequence ID" value="OIJ84988.1"/>
    <property type="molecule type" value="Genomic_DNA"/>
</dbReference>
<dbReference type="Proteomes" id="UP000179935">
    <property type="component" value="Unassembled WGS sequence"/>
</dbReference>
<protein>
    <recommendedName>
        <fullName evidence="3">L-tyrosine 3-hydroxylase</fullName>
    </recommendedName>
</protein>
<dbReference type="OrthoDB" id="3687546at2"/>
<evidence type="ECO:0008006" key="3">
    <source>
        <dbReference type="Google" id="ProtNLM"/>
    </source>
</evidence>
<evidence type="ECO:0000313" key="2">
    <source>
        <dbReference type="Proteomes" id="UP000179935"/>
    </source>
</evidence>
<organism evidence="1 2">
    <name type="scientific">Streptomyces colonosanans</name>
    <dbReference type="NCBI Taxonomy" id="1428652"/>
    <lineage>
        <taxon>Bacteria</taxon>
        <taxon>Bacillati</taxon>
        <taxon>Actinomycetota</taxon>
        <taxon>Actinomycetes</taxon>
        <taxon>Kitasatosporales</taxon>
        <taxon>Streptomycetaceae</taxon>
        <taxon>Streptomyces</taxon>
    </lineage>
</organism>
<dbReference type="AlphaFoldDB" id="A0A1S2NTV6"/>
<name>A0A1S2NTV6_9ACTN</name>
<comment type="caution">
    <text evidence="1">The sequence shown here is derived from an EMBL/GenBank/DDBJ whole genome shotgun (WGS) entry which is preliminary data.</text>
</comment>
<evidence type="ECO:0000313" key="1">
    <source>
        <dbReference type="EMBL" id="OIJ84988.1"/>
    </source>
</evidence>
<gene>
    <name evidence="1" type="ORF">BIV24_29600</name>
</gene>
<keyword evidence="2" id="KW-1185">Reference proteome</keyword>
<accession>A0A1S2NTV6</accession>
<dbReference type="RefSeq" id="WP_071369547.1">
    <property type="nucleotide sequence ID" value="NZ_MLYP01000105.1"/>
</dbReference>
<reference evidence="1 2" key="1">
    <citation type="submission" date="2016-10" db="EMBL/GenBank/DDBJ databases">
        <title>Genome sequence of Streptomyces sp. MUSC 93.</title>
        <authorList>
            <person name="Lee L.-H."/>
            <person name="Ser H.-L."/>
            <person name="Law J.W.-F."/>
        </authorList>
    </citation>
    <scope>NUCLEOTIDE SEQUENCE [LARGE SCALE GENOMIC DNA]</scope>
    <source>
        <strain evidence="1 2">MUSC 93</strain>
    </source>
</reference>